<dbReference type="Proteomes" id="UP000031830">
    <property type="component" value="Chromosome"/>
</dbReference>
<dbReference type="KEGG" id="fpz:LA55_1013"/>
<dbReference type="AlphaFoldDB" id="A0A0B6D1X7"/>
<evidence type="ECO:0000313" key="2">
    <source>
        <dbReference type="EMBL" id="AJI52332.1"/>
    </source>
</evidence>
<reference evidence="2 3" key="1">
    <citation type="journal article" date="2015" name="Genome Announc.">
        <title>Genome sequencing of 18 francisella strains to aid in assay development and testing.</title>
        <authorList>
            <person name="Johnson S.L."/>
            <person name="Daligault H.E."/>
            <person name="Davenport K.W."/>
            <person name="Coyne S.R."/>
            <person name="Frey K.G."/>
            <person name="Koroleva G.I."/>
            <person name="Broomall S.M."/>
            <person name="Bishop-Lilly K.A."/>
            <person name="Bruce D.C."/>
            <person name="Chertkov O."/>
            <person name="Freitas T."/>
            <person name="Jaissle J."/>
            <person name="Ladner J.T."/>
            <person name="Rosenzweig C.N."/>
            <person name="Gibbons H.S."/>
            <person name="Palacios G.F."/>
            <person name="Redden C.L."/>
            <person name="Xu Y."/>
            <person name="Minogue T.D."/>
            <person name="Chain P.S."/>
        </authorList>
    </citation>
    <scope>NUCLEOTIDE SEQUENCE [LARGE SCALE GENOMIC DNA]</scope>
    <source>
        <strain evidence="2 3">GA01-2794</strain>
    </source>
</reference>
<dbReference type="Pfam" id="PF06291">
    <property type="entry name" value="Lambda_Bor"/>
    <property type="match status" value="1"/>
</dbReference>
<dbReference type="PROSITE" id="PS51257">
    <property type="entry name" value="PROKAR_LIPOPROTEIN"/>
    <property type="match status" value="1"/>
</dbReference>
<gene>
    <name evidence="2" type="ORF">LA55_1013</name>
</gene>
<sequence>MFIVCKFMKNIVFILICLFLGSCATQTVNFEEPKQVLQKPTYYKKDTFLLGMGPSTDINASKICNGSNNIYKVDAEQTTSDLVIAWATFGIYTPRSIAIYCK</sequence>
<evidence type="ECO:0000313" key="3">
    <source>
        <dbReference type="Proteomes" id="UP000031830"/>
    </source>
</evidence>
<feature type="chain" id="PRO_5002108615" evidence="1">
    <location>
        <begin position="25"/>
        <end position="102"/>
    </location>
</feature>
<name>A0A0B6D1X7_9GAMM</name>
<dbReference type="EMBL" id="CP009440">
    <property type="protein sequence ID" value="AJI52332.1"/>
    <property type="molecule type" value="Genomic_DNA"/>
</dbReference>
<dbReference type="STRING" id="28110.KU46_1523"/>
<accession>A0A0B6D1X7</accession>
<evidence type="ECO:0000256" key="1">
    <source>
        <dbReference type="SAM" id="SignalP"/>
    </source>
</evidence>
<dbReference type="InterPro" id="IPR010438">
    <property type="entry name" value="Lambda_Bor"/>
</dbReference>
<organism evidence="2 3">
    <name type="scientific">Francisella philomiragia</name>
    <dbReference type="NCBI Taxonomy" id="28110"/>
    <lineage>
        <taxon>Bacteria</taxon>
        <taxon>Pseudomonadati</taxon>
        <taxon>Pseudomonadota</taxon>
        <taxon>Gammaproteobacteria</taxon>
        <taxon>Thiotrichales</taxon>
        <taxon>Francisellaceae</taxon>
        <taxon>Francisella</taxon>
    </lineage>
</organism>
<proteinExistence type="predicted"/>
<keyword evidence="1" id="KW-0732">Signal</keyword>
<protein>
    <submittedName>
        <fullName evidence="2">Bor family protein</fullName>
    </submittedName>
</protein>
<feature type="signal peptide" evidence="1">
    <location>
        <begin position="1"/>
        <end position="24"/>
    </location>
</feature>